<dbReference type="InterPro" id="IPR013083">
    <property type="entry name" value="Znf_RING/FYVE/PHD"/>
</dbReference>
<dbReference type="InterPro" id="IPR018957">
    <property type="entry name" value="Znf_C3HC4_RING-type"/>
</dbReference>
<keyword evidence="12" id="KW-1185">Reference proteome</keyword>
<dbReference type="GO" id="GO:0045087">
    <property type="term" value="P:innate immune response"/>
    <property type="evidence" value="ECO:0007669"/>
    <property type="project" value="TreeGrafter"/>
</dbReference>
<evidence type="ECO:0000256" key="8">
    <source>
        <dbReference type="SAM" id="Phobius"/>
    </source>
</evidence>
<name>A0A8J6FUX1_ELECQ</name>
<dbReference type="GO" id="GO:0008270">
    <property type="term" value="F:zinc ion binding"/>
    <property type="evidence" value="ECO:0007669"/>
    <property type="project" value="UniProtKB-KW"/>
</dbReference>
<dbReference type="CDD" id="cd19790">
    <property type="entry name" value="Bbox2_TRIM59_C-XI"/>
    <property type="match status" value="1"/>
</dbReference>
<evidence type="ECO:0000256" key="1">
    <source>
        <dbReference type="ARBA" id="ARBA00022679"/>
    </source>
</evidence>
<dbReference type="InterPro" id="IPR000315">
    <property type="entry name" value="Znf_B-box"/>
</dbReference>
<evidence type="ECO:0000256" key="5">
    <source>
        <dbReference type="ARBA" id="ARBA00022833"/>
    </source>
</evidence>
<dbReference type="SMART" id="SM00336">
    <property type="entry name" value="BBOX"/>
    <property type="match status" value="1"/>
</dbReference>
<dbReference type="Gene3D" id="3.30.40.10">
    <property type="entry name" value="Zinc/RING finger domain, C3HC4 (zinc finger)"/>
    <property type="match status" value="1"/>
</dbReference>
<gene>
    <name evidence="11" type="ORF">GDO78_001793</name>
</gene>
<keyword evidence="4" id="KW-0833">Ubl conjugation pathway</keyword>
<dbReference type="InterPro" id="IPR047153">
    <property type="entry name" value="TRIM45/56/19-like"/>
</dbReference>
<keyword evidence="3 6" id="KW-0863">Zinc-finger</keyword>
<reference evidence="11" key="1">
    <citation type="thesis" date="2020" institute="ProQuest LLC" country="789 East Eisenhower Parkway, Ann Arbor, MI, USA">
        <title>Comparative Genomics and Chromosome Evolution.</title>
        <authorList>
            <person name="Mudd A.B."/>
        </authorList>
    </citation>
    <scope>NUCLEOTIDE SEQUENCE</scope>
    <source>
        <strain evidence="11">HN-11 Male</strain>
        <tissue evidence="11">Kidney and liver</tissue>
    </source>
</reference>
<dbReference type="GO" id="GO:0045892">
    <property type="term" value="P:negative regulation of DNA-templated transcription"/>
    <property type="evidence" value="ECO:0007669"/>
    <property type="project" value="TreeGrafter"/>
</dbReference>
<evidence type="ECO:0000256" key="7">
    <source>
        <dbReference type="SAM" id="Coils"/>
    </source>
</evidence>
<dbReference type="EMBL" id="WNTK01000001">
    <property type="protein sequence ID" value="KAG9494139.1"/>
    <property type="molecule type" value="Genomic_DNA"/>
</dbReference>
<dbReference type="SUPFAM" id="SSF57845">
    <property type="entry name" value="B-box zinc-binding domain"/>
    <property type="match status" value="1"/>
</dbReference>
<dbReference type="PANTHER" id="PTHR25462:SF229">
    <property type="entry name" value="TRANSCRIPTION INTERMEDIARY FACTOR 1-BETA"/>
    <property type="match status" value="1"/>
</dbReference>
<proteinExistence type="predicted"/>
<organism evidence="11 12">
    <name type="scientific">Eleutherodactylus coqui</name>
    <name type="common">Puerto Rican coqui</name>
    <dbReference type="NCBI Taxonomy" id="57060"/>
    <lineage>
        <taxon>Eukaryota</taxon>
        <taxon>Metazoa</taxon>
        <taxon>Chordata</taxon>
        <taxon>Craniata</taxon>
        <taxon>Vertebrata</taxon>
        <taxon>Euteleostomi</taxon>
        <taxon>Amphibia</taxon>
        <taxon>Batrachia</taxon>
        <taxon>Anura</taxon>
        <taxon>Neobatrachia</taxon>
        <taxon>Hyloidea</taxon>
        <taxon>Eleutherodactylidae</taxon>
        <taxon>Eleutherodactylinae</taxon>
        <taxon>Eleutherodactylus</taxon>
        <taxon>Eleutherodactylus</taxon>
    </lineage>
</organism>
<dbReference type="PROSITE" id="PS00518">
    <property type="entry name" value="ZF_RING_1"/>
    <property type="match status" value="1"/>
</dbReference>
<dbReference type="GO" id="GO:0016925">
    <property type="term" value="P:protein sumoylation"/>
    <property type="evidence" value="ECO:0007669"/>
    <property type="project" value="TreeGrafter"/>
</dbReference>
<dbReference type="InterPro" id="IPR001841">
    <property type="entry name" value="Znf_RING"/>
</dbReference>
<dbReference type="Proteomes" id="UP000770717">
    <property type="component" value="Unassembled WGS sequence"/>
</dbReference>
<evidence type="ECO:0000256" key="2">
    <source>
        <dbReference type="ARBA" id="ARBA00022723"/>
    </source>
</evidence>
<dbReference type="SMART" id="SM00184">
    <property type="entry name" value="RING"/>
    <property type="match status" value="1"/>
</dbReference>
<keyword evidence="2" id="KW-0479">Metal-binding</keyword>
<dbReference type="GO" id="GO:0090575">
    <property type="term" value="C:RNA polymerase II transcription regulator complex"/>
    <property type="evidence" value="ECO:0007669"/>
    <property type="project" value="TreeGrafter"/>
</dbReference>
<evidence type="ECO:0000259" key="9">
    <source>
        <dbReference type="PROSITE" id="PS50089"/>
    </source>
</evidence>
<sequence>MEHLEEEMTCSVCLSIYDDPRILQCSHSFCRKCLQNLIRSSDGYLWRLSVGRLKCPSCRGITDIPTGVQSLPVNFALKAIVEKYKSNQQTKTCPEHSRHQLNMYCLKDRKLICGQCLTVGPHKGHPVDDPDAAYIKEQQKASKLLAVLSDKNFTGVSAVIQALEEQMNNCKNIVLEDKKEVLTFFDNLMEVLEQKKQGLLAALNELNQQVVDVFAPQIEEMRQIQDEELDLVAMSSTAQTEESPLVYLETLHDIQQRMMVLKKQLLFPIYPVEVYPRVRQILKDQWLKTTTGDIPLLPTPKFGIHFQKDDYRGIPSSPQCRWILVAFLLFIILLALFVYFSAGVSSDFTTRYWTRLSEIMEPV</sequence>
<keyword evidence="1" id="KW-0808">Transferase</keyword>
<dbReference type="GO" id="GO:0006513">
    <property type="term" value="P:protein monoubiquitination"/>
    <property type="evidence" value="ECO:0007669"/>
    <property type="project" value="TreeGrafter"/>
</dbReference>
<feature type="non-terminal residue" evidence="11">
    <location>
        <position position="363"/>
    </location>
</feature>
<evidence type="ECO:0000313" key="12">
    <source>
        <dbReference type="Proteomes" id="UP000770717"/>
    </source>
</evidence>
<dbReference type="PANTHER" id="PTHR25462">
    <property type="entry name" value="BONUS, ISOFORM C-RELATED"/>
    <property type="match status" value="1"/>
</dbReference>
<keyword evidence="8" id="KW-0472">Membrane</keyword>
<keyword evidence="8" id="KW-1133">Transmembrane helix</keyword>
<feature type="coiled-coil region" evidence="7">
    <location>
        <begin position="160"/>
        <end position="209"/>
    </location>
</feature>
<keyword evidence="7" id="KW-0175">Coiled coil</keyword>
<accession>A0A8J6FUX1</accession>
<evidence type="ECO:0000313" key="11">
    <source>
        <dbReference type="EMBL" id="KAG9494139.1"/>
    </source>
</evidence>
<dbReference type="OrthoDB" id="6105938at2759"/>
<evidence type="ECO:0000259" key="10">
    <source>
        <dbReference type="PROSITE" id="PS50119"/>
    </source>
</evidence>
<comment type="caution">
    <text evidence="11">The sequence shown here is derived from an EMBL/GenBank/DDBJ whole genome shotgun (WGS) entry which is preliminary data.</text>
</comment>
<dbReference type="AlphaFoldDB" id="A0A8J6FUX1"/>
<dbReference type="Pfam" id="PF00643">
    <property type="entry name" value="zf-B_box"/>
    <property type="match status" value="1"/>
</dbReference>
<evidence type="ECO:0000256" key="6">
    <source>
        <dbReference type="PROSITE-ProRule" id="PRU00024"/>
    </source>
</evidence>
<feature type="domain" description="RING-type" evidence="9">
    <location>
        <begin position="10"/>
        <end position="59"/>
    </location>
</feature>
<dbReference type="SUPFAM" id="SSF57850">
    <property type="entry name" value="RING/U-box"/>
    <property type="match status" value="1"/>
</dbReference>
<dbReference type="Gene3D" id="3.30.160.60">
    <property type="entry name" value="Classic Zinc Finger"/>
    <property type="match status" value="1"/>
</dbReference>
<feature type="transmembrane region" description="Helical" evidence="8">
    <location>
        <begin position="322"/>
        <end position="342"/>
    </location>
</feature>
<dbReference type="Pfam" id="PF00097">
    <property type="entry name" value="zf-C3HC4"/>
    <property type="match status" value="1"/>
</dbReference>
<evidence type="ECO:0000256" key="3">
    <source>
        <dbReference type="ARBA" id="ARBA00022771"/>
    </source>
</evidence>
<dbReference type="PROSITE" id="PS50119">
    <property type="entry name" value="ZF_BBOX"/>
    <property type="match status" value="1"/>
</dbReference>
<dbReference type="GO" id="GO:0061630">
    <property type="term" value="F:ubiquitin protein ligase activity"/>
    <property type="evidence" value="ECO:0007669"/>
    <property type="project" value="TreeGrafter"/>
</dbReference>
<dbReference type="InterPro" id="IPR017907">
    <property type="entry name" value="Znf_RING_CS"/>
</dbReference>
<dbReference type="PROSITE" id="PS50089">
    <property type="entry name" value="ZF_RING_2"/>
    <property type="match status" value="1"/>
</dbReference>
<feature type="domain" description="B box-type" evidence="10">
    <location>
        <begin position="88"/>
        <end position="130"/>
    </location>
</feature>
<keyword evidence="5" id="KW-0862">Zinc</keyword>
<protein>
    <submittedName>
        <fullName evidence="11">Uncharacterized protein</fullName>
    </submittedName>
</protein>
<keyword evidence="8" id="KW-0812">Transmembrane</keyword>
<evidence type="ECO:0000256" key="4">
    <source>
        <dbReference type="ARBA" id="ARBA00022786"/>
    </source>
</evidence>